<name>A0AAW3ZHJ3_9GAMM</name>
<sequence length="206" mass="22130">MQKVATISLVVSVVLLAALGGDTALAQDAIDELVYRCEDAQGHRIYSDMPCHQLGAMALPSVLQPQSPEPSEPGSDAQPPSANEPLPTPREAEGCPGRQPEMLVANLIEAADAKELNRLAALFHWPAAGRGTVKRVFSIAERLAAAAPLLGNLKRREDEDAWLWAGLPPPDKPPLPIVSVRSIAQPSVQQQFELIENAGCFWLLPP</sequence>
<dbReference type="EMBL" id="JACYTR010000001">
    <property type="protein sequence ID" value="MBD8524219.1"/>
    <property type="molecule type" value="Genomic_DNA"/>
</dbReference>
<keyword evidence="4" id="KW-1185">Reference proteome</keyword>
<proteinExistence type="predicted"/>
<dbReference type="RefSeq" id="WP_192027564.1">
    <property type="nucleotide sequence ID" value="NZ_JACYTR010000001.1"/>
</dbReference>
<feature type="chain" id="PRO_5043935425" description="DUF4124 domain-containing protein" evidence="2">
    <location>
        <begin position="27"/>
        <end position="206"/>
    </location>
</feature>
<dbReference type="Proteomes" id="UP000613768">
    <property type="component" value="Unassembled WGS sequence"/>
</dbReference>
<reference evidence="3 4" key="1">
    <citation type="submission" date="2020-09" db="EMBL/GenBank/DDBJ databases">
        <title>Pseudoxanthomonas sp. CAU 1598 isolated from sand of Yaerae Beach.</title>
        <authorList>
            <person name="Kim W."/>
        </authorList>
    </citation>
    <scope>NUCLEOTIDE SEQUENCE [LARGE SCALE GENOMIC DNA]</scope>
    <source>
        <strain evidence="3 4">CAU 1598</strain>
    </source>
</reference>
<dbReference type="AlphaFoldDB" id="A0AAW3ZHJ3"/>
<keyword evidence="2" id="KW-0732">Signal</keyword>
<evidence type="ECO:0000256" key="1">
    <source>
        <dbReference type="SAM" id="MobiDB-lite"/>
    </source>
</evidence>
<feature type="region of interest" description="Disordered" evidence="1">
    <location>
        <begin position="62"/>
        <end position="97"/>
    </location>
</feature>
<evidence type="ECO:0008006" key="5">
    <source>
        <dbReference type="Google" id="ProtNLM"/>
    </source>
</evidence>
<accession>A0AAW3ZHJ3</accession>
<evidence type="ECO:0000256" key="2">
    <source>
        <dbReference type="SAM" id="SignalP"/>
    </source>
</evidence>
<evidence type="ECO:0000313" key="4">
    <source>
        <dbReference type="Proteomes" id="UP000613768"/>
    </source>
</evidence>
<organism evidence="3 4">
    <name type="scientific">Pseudomarimonas arenosa</name>
    <dbReference type="NCBI Taxonomy" id="2774145"/>
    <lineage>
        <taxon>Bacteria</taxon>
        <taxon>Pseudomonadati</taxon>
        <taxon>Pseudomonadota</taxon>
        <taxon>Gammaproteobacteria</taxon>
        <taxon>Lysobacterales</taxon>
        <taxon>Lysobacteraceae</taxon>
        <taxon>Pseudomarimonas</taxon>
    </lineage>
</organism>
<protein>
    <recommendedName>
        <fullName evidence="5">DUF4124 domain-containing protein</fullName>
    </recommendedName>
</protein>
<gene>
    <name evidence="3" type="ORF">IFO71_00540</name>
</gene>
<evidence type="ECO:0000313" key="3">
    <source>
        <dbReference type="EMBL" id="MBD8524219.1"/>
    </source>
</evidence>
<feature type="signal peptide" evidence="2">
    <location>
        <begin position="1"/>
        <end position="26"/>
    </location>
</feature>
<comment type="caution">
    <text evidence="3">The sequence shown here is derived from an EMBL/GenBank/DDBJ whole genome shotgun (WGS) entry which is preliminary data.</text>
</comment>